<dbReference type="InterPro" id="IPR006048">
    <property type="entry name" value="A-amylase/branching_C"/>
</dbReference>
<evidence type="ECO:0000256" key="10">
    <source>
        <dbReference type="HAMAP-Rule" id="MF_00685"/>
    </source>
</evidence>
<dbReference type="InterPro" id="IPR017853">
    <property type="entry name" value="GH"/>
</dbReference>
<evidence type="ECO:0000256" key="8">
    <source>
        <dbReference type="ARBA" id="ARBA00023056"/>
    </source>
</evidence>
<dbReference type="GO" id="GO:0005829">
    <property type="term" value="C:cytosol"/>
    <property type="evidence" value="ECO:0007669"/>
    <property type="project" value="TreeGrafter"/>
</dbReference>
<accession>A0A7W6FUQ8</accession>
<dbReference type="UniPathway" id="UPA00164"/>
<dbReference type="PIRSF" id="PIRSF000463">
    <property type="entry name" value="GlgB"/>
    <property type="match status" value="1"/>
</dbReference>
<evidence type="ECO:0000313" key="13">
    <source>
        <dbReference type="EMBL" id="MBB3936363.1"/>
    </source>
</evidence>
<evidence type="ECO:0000256" key="7">
    <source>
        <dbReference type="ARBA" id="ARBA00022679"/>
    </source>
</evidence>
<dbReference type="GO" id="GO:0043169">
    <property type="term" value="F:cation binding"/>
    <property type="evidence" value="ECO:0007669"/>
    <property type="project" value="InterPro"/>
</dbReference>
<dbReference type="FunFam" id="3.20.20.80:FF:000003">
    <property type="entry name" value="1,4-alpha-glucan branching enzyme GlgB"/>
    <property type="match status" value="1"/>
</dbReference>
<dbReference type="GO" id="GO:0004553">
    <property type="term" value="F:hydrolase activity, hydrolyzing O-glycosyl compounds"/>
    <property type="evidence" value="ECO:0007669"/>
    <property type="project" value="InterPro"/>
</dbReference>
<feature type="domain" description="Glycosyl hydrolase family 13 catalytic" evidence="12">
    <location>
        <begin position="263"/>
        <end position="607"/>
    </location>
</feature>
<comment type="subunit">
    <text evidence="10">Monomer.</text>
</comment>
<dbReference type="OrthoDB" id="9800174at2"/>
<keyword evidence="14" id="KW-1185">Reference proteome</keyword>
<dbReference type="RefSeq" id="WP_090963044.1">
    <property type="nucleotide sequence ID" value="NZ_FOOA01000007.1"/>
</dbReference>
<comment type="pathway">
    <text evidence="3 10">Glycan biosynthesis; glycogen biosynthesis.</text>
</comment>
<evidence type="ECO:0000256" key="6">
    <source>
        <dbReference type="ARBA" id="ARBA00022676"/>
    </source>
</evidence>
<sequence>MSQTETNPSSAVAGFDHALHGDEARALGVGRHENPFGVLGIHRTDGGAVIRTMRPGAERAEVIDTAGKVLGTLERGEVDGLFSGFIAGDVPTHRFRFTHGDVTWEEEDAYRFGTLLSDFDAYLLAEGRHYKLYEKLGAHPREMDGVKGVAFAVWAPDARRISVVGNFNAWDGRRHVMRKRLDTGVFEIFIPGLQRGEVYKYEIIGKHGEILPLKADPVGFRQELAPSTASIVDGLVEHEWKDDAFRSKSRDWQDREKPVSIYEVHLGSWKRGDGDTFLDYDALARELTAYVKDMGFTHVEFMPVSEHPFYGSWGYQPIGLYAPTARFGDPAGFARLVDALHQADIGVLLDWVPGHFPTDVHGLGRFDGTALYEHADPRRGFHKDWNTLIYDYGRTEVKNYLVANGLYWLDRFHVDGLRVDAVASMLYLDYSRNHGEWEPNIYGGRENLEAMAFLKETNEQVGGQYPNASTHAEESTAFPDVSRPTYAGGLGFHFKWNMGWMHDTLHFMQEDPINRKYHMHHMTFGMVYAYSENFVLPLSHDEVVYGKGSILGKMPGDWWQKFANLRAYYGFMWTHPGKKLLFMGGEFGQSAEWNHDQSLDWHLLQYREHEGVQRLIRDLNALYRGVPALYENDCEPAGFEWVDTSDVDQSILSFLRKDKHGGAALVVCNFTPNVHHGYRVGVPHGGFWAEAMNTDAEIYGGSNVGNFGGREAEEVHANGRPFSLSLSLPPLSTIVLVPR</sequence>
<dbReference type="Gene3D" id="3.20.20.80">
    <property type="entry name" value="Glycosidases"/>
    <property type="match status" value="1"/>
</dbReference>
<dbReference type="NCBIfam" id="TIGR01515">
    <property type="entry name" value="branching_enzym"/>
    <property type="match status" value="1"/>
</dbReference>
<name>A0A7W6FUQ8_9HYPH</name>
<feature type="active site" description="Nucleophile" evidence="10 11">
    <location>
        <position position="420"/>
    </location>
</feature>
<evidence type="ECO:0000313" key="14">
    <source>
        <dbReference type="Proteomes" id="UP000531216"/>
    </source>
</evidence>
<dbReference type="EC" id="2.4.1.18" evidence="10"/>
<organism evidence="13 14">
    <name type="scientific">Aureimonas phyllosphaerae</name>
    <dbReference type="NCBI Taxonomy" id="1166078"/>
    <lineage>
        <taxon>Bacteria</taxon>
        <taxon>Pseudomonadati</taxon>
        <taxon>Pseudomonadota</taxon>
        <taxon>Alphaproteobacteria</taxon>
        <taxon>Hyphomicrobiales</taxon>
        <taxon>Aurantimonadaceae</taxon>
        <taxon>Aureimonas</taxon>
    </lineage>
</organism>
<protein>
    <recommendedName>
        <fullName evidence="10">1,4-alpha-glucan branching enzyme GlgB</fullName>
        <ecNumber evidence="10">2.4.1.18</ecNumber>
    </recommendedName>
    <alternativeName>
        <fullName evidence="10">1,4-alpha-D-glucan:1,4-alpha-D-glucan 6-glucosyl-transferase</fullName>
    </alternativeName>
    <alternativeName>
        <fullName evidence="10">Alpha-(1-&gt;4)-glucan branching enzyme</fullName>
    </alternativeName>
    <alternativeName>
        <fullName evidence="10">Glycogen branching enzyme</fullName>
        <shortName evidence="10">BE</shortName>
    </alternativeName>
</protein>
<dbReference type="Pfam" id="PF02922">
    <property type="entry name" value="CBM_48"/>
    <property type="match status" value="1"/>
</dbReference>
<keyword evidence="8 10" id="KW-0320">Glycogen biosynthesis</keyword>
<dbReference type="FunFam" id="2.60.40.10:FF:000169">
    <property type="entry name" value="1,4-alpha-glucan branching enzyme GlgB"/>
    <property type="match status" value="1"/>
</dbReference>
<evidence type="ECO:0000256" key="11">
    <source>
        <dbReference type="PIRSR" id="PIRSR000463-1"/>
    </source>
</evidence>
<feature type="active site" description="Proton donor" evidence="10 11">
    <location>
        <position position="473"/>
    </location>
</feature>
<keyword evidence="7 10" id="KW-0808">Transferase</keyword>
<dbReference type="PANTHER" id="PTHR43651:SF3">
    <property type="entry name" value="1,4-ALPHA-GLUCAN-BRANCHING ENZYME"/>
    <property type="match status" value="1"/>
</dbReference>
<dbReference type="Gene3D" id="2.60.40.1180">
    <property type="entry name" value="Golgi alpha-mannosidase II"/>
    <property type="match status" value="1"/>
</dbReference>
<dbReference type="SUPFAM" id="SSF51445">
    <property type="entry name" value="(Trans)glycosidases"/>
    <property type="match status" value="1"/>
</dbReference>
<dbReference type="AlphaFoldDB" id="A0A7W6FUQ8"/>
<dbReference type="InterPro" id="IPR054169">
    <property type="entry name" value="GlgB_N"/>
</dbReference>
<dbReference type="InterPro" id="IPR006407">
    <property type="entry name" value="GlgB"/>
</dbReference>
<evidence type="ECO:0000256" key="2">
    <source>
        <dbReference type="ARBA" id="ARBA00002953"/>
    </source>
</evidence>
<dbReference type="SUPFAM" id="SSF81296">
    <property type="entry name" value="E set domains"/>
    <property type="match status" value="2"/>
</dbReference>
<keyword evidence="9 10" id="KW-0119">Carbohydrate metabolism</keyword>
<dbReference type="Pfam" id="PF22019">
    <property type="entry name" value="GlgB_N"/>
    <property type="match status" value="1"/>
</dbReference>
<dbReference type="NCBIfam" id="NF003811">
    <property type="entry name" value="PRK05402.1"/>
    <property type="match status" value="1"/>
</dbReference>
<dbReference type="CDD" id="cd02855">
    <property type="entry name" value="E_set_GBE_prok_N"/>
    <property type="match status" value="1"/>
</dbReference>
<dbReference type="PANTHER" id="PTHR43651">
    <property type="entry name" value="1,4-ALPHA-GLUCAN-BRANCHING ENZYME"/>
    <property type="match status" value="1"/>
</dbReference>
<comment type="caution">
    <text evidence="13">The sequence shown here is derived from an EMBL/GenBank/DDBJ whole genome shotgun (WGS) entry which is preliminary data.</text>
</comment>
<keyword evidence="5 10" id="KW-0321">Glycogen metabolism</keyword>
<dbReference type="CDD" id="cd11322">
    <property type="entry name" value="AmyAc_Glg_BE"/>
    <property type="match status" value="1"/>
</dbReference>
<dbReference type="InterPro" id="IPR006047">
    <property type="entry name" value="GH13_cat_dom"/>
</dbReference>
<evidence type="ECO:0000256" key="5">
    <source>
        <dbReference type="ARBA" id="ARBA00022600"/>
    </source>
</evidence>
<comment type="function">
    <text evidence="2 10">Catalyzes the formation of the alpha-1,6-glucosidic linkages in glycogen by scission of a 1,4-alpha-linked oligosaccharide from growing alpha-1,4-glucan chains and the subsequent attachment of the oligosaccharide to the alpha-1,6 position.</text>
</comment>
<dbReference type="GO" id="GO:0003844">
    <property type="term" value="F:1,4-alpha-glucan branching enzyme activity"/>
    <property type="evidence" value="ECO:0007669"/>
    <property type="project" value="UniProtKB-UniRule"/>
</dbReference>
<dbReference type="FunFam" id="2.60.40.1180:FF:000002">
    <property type="entry name" value="1,4-alpha-glucan branching enzyme GlgB"/>
    <property type="match status" value="1"/>
</dbReference>
<keyword evidence="6 10" id="KW-0328">Glycosyltransferase</keyword>
<dbReference type="InterPro" id="IPR013780">
    <property type="entry name" value="Glyco_hydro_b"/>
</dbReference>
<dbReference type="GO" id="GO:0005978">
    <property type="term" value="P:glycogen biosynthetic process"/>
    <property type="evidence" value="ECO:0007669"/>
    <property type="project" value="UniProtKB-UniRule"/>
</dbReference>
<dbReference type="Pfam" id="PF02806">
    <property type="entry name" value="Alpha-amylase_C"/>
    <property type="match status" value="1"/>
</dbReference>
<dbReference type="SMART" id="SM00642">
    <property type="entry name" value="Aamy"/>
    <property type="match status" value="1"/>
</dbReference>
<dbReference type="InterPro" id="IPR014756">
    <property type="entry name" value="Ig_E-set"/>
</dbReference>
<dbReference type="InterPro" id="IPR044143">
    <property type="entry name" value="GlgB_N_E_set_prok"/>
</dbReference>
<dbReference type="Gene3D" id="2.60.40.10">
    <property type="entry name" value="Immunoglobulins"/>
    <property type="match status" value="1"/>
</dbReference>
<evidence type="ECO:0000259" key="12">
    <source>
        <dbReference type="SMART" id="SM00642"/>
    </source>
</evidence>
<evidence type="ECO:0000256" key="1">
    <source>
        <dbReference type="ARBA" id="ARBA00000826"/>
    </source>
</evidence>
<dbReference type="InterPro" id="IPR037439">
    <property type="entry name" value="Branching_enzy"/>
</dbReference>
<comment type="similarity">
    <text evidence="4 10">Belongs to the glycosyl hydrolase 13 family. GlgB subfamily.</text>
</comment>
<dbReference type="Pfam" id="PF00128">
    <property type="entry name" value="Alpha-amylase"/>
    <property type="match status" value="1"/>
</dbReference>
<comment type="catalytic activity">
    <reaction evidence="1 10">
        <text>Transfers a segment of a (1-&gt;4)-alpha-D-glucan chain to a primary hydroxy group in a similar glucan chain.</text>
        <dbReference type="EC" id="2.4.1.18"/>
    </reaction>
</comment>
<evidence type="ECO:0000256" key="4">
    <source>
        <dbReference type="ARBA" id="ARBA00009000"/>
    </source>
</evidence>
<dbReference type="Proteomes" id="UP000531216">
    <property type="component" value="Unassembled WGS sequence"/>
</dbReference>
<gene>
    <name evidence="10" type="primary">glgB</name>
    <name evidence="13" type="ORF">GGR05_002517</name>
</gene>
<dbReference type="InterPro" id="IPR013783">
    <property type="entry name" value="Ig-like_fold"/>
</dbReference>
<dbReference type="HAMAP" id="MF_00685">
    <property type="entry name" value="GlgB"/>
    <property type="match status" value="1"/>
</dbReference>
<dbReference type="EMBL" id="JACIDO010000005">
    <property type="protein sequence ID" value="MBB3936363.1"/>
    <property type="molecule type" value="Genomic_DNA"/>
</dbReference>
<evidence type="ECO:0000256" key="3">
    <source>
        <dbReference type="ARBA" id="ARBA00004964"/>
    </source>
</evidence>
<reference evidence="13 14" key="1">
    <citation type="submission" date="2020-08" db="EMBL/GenBank/DDBJ databases">
        <title>Genomic Encyclopedia of Type Strains, Phase IV (KMG-IV): sequencing the most valuable type-strain genomes for metagenomic binning, comparative biology and taxonomic classification.</title>
        <authorList>
            <person name="Goeker M."/>
        </authorList>
    </citation>
    <scope>NUCLEOTIDE SEQUENCE [LARGE SCALE GENOMIC DNA]</scope>
    <source>
        <strain evidence="13 14">DSM 25024</strain>
    </source>
</reference>
<proteinExistence type="inferred from homology"/>
<dbReference type="SUPFAM" id="SSF51011">
    <property type="entry name" value="Glycosyl hydrolase domain"/>
    <property type="match status" value="1"/>
</dbReference>
<evidence type="ECO:0000256" key="9">
    <source>
        <dbReference type="ARBA" id="ARBA00023277"/>
    </source>
</evidence>
<dbReference type="NCBIfam" id="NF008967">
    <property type="entry name" value="PRK12313.1"/>
    <property type="match status" value="1"/>
</dbReference>
<dbReference type="InterPro" id="IPR004193">
    <property type="entry name" value="Glyco_hydro_13_N"/>
</dbReference>